<evidence type="ECO:0000313" key="2">
    <source>
        <dbReference type="Proteomes" id="UP000198211"/>
    </source>
</evidence>
<name>A0A225VLQ5_9STRA</name>
<dbReference type="OrthoDB" id="190265at2759"/>
<keyword evidence="1" id="KW-0645">Protease</keyword>
<protein>
    <submittedName>
        <fullName evidence="1">Cathepsin-like aspartic protease</fullName>
    </submittedName>
</protein>
<accession>A0A225VLQ5</accession>
<keyword evidence="1" id="KW-0378">Hydrolase</keyword>
<proteinExistence type="predicted"/>
<organism evidence="1 2">
    <name type="scientific">Phytophthora megakarya</name>
    <dbReference type="NCBI Taxonomy" id="4795"/>
    <lineage>
        <taxon>Eukaryota</taxon>
        <taxon>Sar</taxon>
        <taxon>Stramenopiles</taxon>
        <taxon>Oomycota</taxon>
        <taxon>Peronosporomycetes</taxon>
        <taxon>Peronosporales</taxon>
        <taxon>Peronosporaceae</taxon>
        <taxon>Phytophthora</taxon>
    </lineage>
</organism>
<dbReference type="GO" id="GO:0006508">
    <property type="term" value="P:proteolysis"/>
    <property type="evidence" value="ECO:0007669"/>
    <property type="project" value="UniProtKB-KW"/>
</dbReference>
<gene>
    <name evidence="1" type="ORF">PHMEG_00021771</name>
</gene>
<dbReference type="Proteomes" id="UP000198211">
    <property type="component" value="Unassembled WGS sequence"/>
</dbReference>
<reference evidence="2" key="1">
    <citation type="submission" date="2017-03" db="EMBL/GenBank/DDBJ databases">
        <title>Phytopthora megakarya and P. palmivora, two closely related causual agents of cacao black pod achieved similar genome size and gene model numbers by different mechanisms.</title>
        <authorList>
            <person name="Ali S."/>
            <person name="Shao J."/>
            <person name="Larry D.J."/>
            <person name="Kronmiller B."/>
            <person name="Shen D."/>
            <person name="Strem M.D."/>
            <person name="Melnick R.L."/>
            <person name="Guiltinan M.J."/>
            <person name="Tyler B.M."/>
            <person name="Meinhardt L.W."/>
            <person name="Bailey B.A."/>
        </authorList>
    </citation>
    <scope>NUCLEOTIDE SEQUENCE [LARGE SCALE GENOMIC DNA]</scope>
    <source>
        <strain evidence="2">zdho120</strain>
    </source>
</reference>
<dbReference type="AlphaFoldDB" id="A0A225VLQ5"/>
<dbReference type="STRING" id="4795.A0A225VLQ5"/>
<dbReference type="EMBL" id="NBNE01004145">
    <property type="protein sequence ID" value="OWZ06034.1"/>
    <property type="molecule type" value="Genomic_DNA"/>
</dbReference>
<comment type="caution">
    <text evidence="1">The sequence shown here is derived from an EMBL/GenBank/DDBJ whole genome shotgun (WGS) entry which is preliminary data.</text>
</comment>
<sequence>MNGFFKIVRGKNNVGIEADCAFMVPDISDEELVLDDKSIYGGSIFGIVPIKASAKDHPIKDTTEDIASPRARF</sequence>
<evidence type="ECO:0000313" key="1">
    <source>
        <dbReference type="EMBL" id="OWZ06034.1"/>
    </source>
</evidence>
<dbReference type="GO" id="GO:0008233">
    <property type="term" value="F:peptidase activity"/>
    <property type="evidence" value="ECO:0007669"/>
    <property type="project" value="UniProtKB-KW"/>
</dbReference>
<keyword evidence="2" id="KW-1185">Reference proteome</keyword>